<sequence length="669" mass="73228">MPTSSAHVTFSSLYLHDTRTLVFLSAHICWLHILLIWVLCSRYCLGFTLLTCCVIWVDLVQFFFLAEIQFVKGWTIKVGPPPATSFLERDDIELTEDAIVLPGLTSNVKSEHLMQLNRIPRQIISFDEQYLRCCLELIKISGLRATSCNVPLDASNFFGKLSSRKISGGSACDGDHNVFECPGVAGANNFGVSSAGDSVLGAITGSRSMMNILKSPLLRQMGASDNSINFGGTSLVGIGETIHPYSVPSLVGSDASLLEKVQKEALVLRDHINGYEPAYTRRSSLSSTNSSCSDQSSSALVSQGMLHCTRNNALPHYVFSIDDQRKIYAANLLKVGSSDDTVLDFMYIFHRRSVGQKGDVVHDKESDLVGRMKVITSSTLRSDNTEVKEMQFVLFGVDDDCSEEMRTPSHTPKRSLFSKNFFKASHTHKIKNSPKLGVSSSILENSSLNPYQGSTSNLKPTSRISLSKDPFPPNLELAAIVLKTQITYHNDNTDLGGWGLNFLKKRGNAQTDASVVKEVPSQNYQQKNGDCSTSIDILIPAGFHGGPRTRNGGPSSLIERWKSGGHCDCGGWDEGCPLTKLNARSIRTDGLLQTDLHWESKTFDILVEGSKQDVPTMKMVGIHDNLYCISFQSTLSALQSFSIATAIIHAHSPTIQTKPIQGGMAGIKD</sequence>
<keyword evidence="1" id="KW-0472">Membrane</keyword>
<keyword evidence="3" id="KW-1185">Reference proteome</keyword>
<dbReference type="PANTHER" id="PTHR31390">
    <property type="entry name" value="EXPRESSED PROTEIN"/>
    <property type="match status" value="1"/>
</dbReference>
<dbReference type="Pfam" id="PF12043">
    <property type="entry name" value="DUF3527"/>
    <property type="match status" value="1"/>
</dbReference>
<gene>
    <name evidence="2" type="ORF">POM88_018867</name>
</gene>
<reference evidence="2" key="2">
    <citation type="submission" date="2023-05" db="EMBL/GenBank/DDBJ databases">
        <authorList>
            <person name="Schelkunov M.I."/>
        </authorList>
    </citation>
    <scope>NUCLEOTIDE SEQUENCE</scope>
    <source>
        <strain evidence="2">Hsosn_3</strain>
        <tissue evidence="2">Leaf</tissue>
    </source>
</reference>
<accession>A0AAD8IT86</accession>
<dbReference type="Proteomes" id="UP001237642">
    <property type="component" value="Unassembled WGS sequence"/>
</dbReference>
<keyword evidence="2" id="KW-0675">Receptor</keyword>
<feature type="transmembrane region" description="Helical" evidence="1">
    <location>
        <begin position="47"/>
        <end position="66"/>
    </location>
</feature>
<evidence type="ECO:0000313" key="3">
    <source>
        <dbReference type="Proteomes" id="UP001237642"/>
    </source>
</evidence>
<proteinExistence type="predicted"/>
<dbReference type="PANTHER" id="PTHR31390:SF2">
    <property type="entry name" value="EXPRESSED PROTEIN"/>
    <property type="match status" value="1"/>
</dbReference>
<evidence type="ECO:0000256" key="1">
    <source>
        <dbReference type="SAM" id="Phobius"/>
    </source>
</evidence>
<comment type="caution">
    <text evidence="2">The sequence shown here is derived from an EMBL/GenBank/DDBJ whole genome shotgun (WGS) entry which is preliminary data.</text>
</comment>
<name>A0AAD8IT86_9APIA</name>
<dbReference type="EMBL" id="JAUIZM010000004">
    <property type="protein sequence ID" value="KAK1390689.1"/>
    <property type="molecule type" value="Genomic_DNA"/>
</dbReference>
<protein>
    <submittedName>
        <fullName evidence="2">Cadherin EGF LAG seven-pass G-type receptor</fullName>
    </submittedName>
</protein>
<keyword evidence="1" id="KW-1133">Transmembrane helix</keyword>
<keyword evidence="1" id="KW-0812">Transmembrane</keyword>
<evidence type="ECO:0000313" key="2">
    <source>
        <dbReference type="EMBL" id="KAK1390689.1"/>
    </source>
</evidence>
<organism evidence="2 3">
    <name type="scientific">Heracleum sosnowskyi</name>
    <dbReference type="NCBI Taxonomy" id="360622"/>
    <lineage>
        <taxon>Eukaryota</taxon>
        <taxon>Viridiplantae</taxon>
        <taxon>Streptophyta</taxon>
        <taxon>Embryophyta</taxon>
        <taxon>Tracheophyta</taxon>
        <taxon>Spermatophyta</taxon>
        <taxon>Magnoliopsida</taxon>
        <taxon>eudicotyledons</taxon>
        <taxon>Gunneridae</taxon>
        <taxon>Pentapetalae</taxon>
        <taxon>asterids</taxon>
        <taxon>campanulids</taxon>
        <taxon>Apiales</taxon>
        <taxon>Apiaceae</taxon>
        <taxon>Apioideae</taxon>
        <taxon>apioid superclade</taxon>
        <taxon>Tordylieae</taxon>
        <taxon>Tordyliinae</taxon>
        <taxon>Heracleum</taxon>
    </lineage>
</organism>
<reference evidence="2" key="1">
    <citation type="submission" date="2023-02" db="EMBL/GenBank/DDBJ databases">
        <title>Genome of toxic invasive species Heracleum sosnowskyi carries increased number of genes despite the absence of recent whole-genome duplications.</title>
        <authorList>
            <person name="Schelkunov M."/>
            <person name="Shtratnikova V."/>
            <person name="Makarenko M."/>
            <person name="Klepikova A."/>
            <person name="Omelchenko D."/>
            <person name="Novikova G."/>
            <person name="Obukhova E."/>
            <person name="Bogdanov V."/>
            <person name="Penin A."/>
            <person name="Logacheva M."/>
        </authorList>
    </citation>
    <scope>NUCLEOTIDE SEQUENCE</scope>
    <source>
        <strain evidence="2">Hsosn_3</strain>
        <tissue evidence="2">Leaf</tissue>
    </source>
</reference>
<dbReference type="InterPro" id="IPR021916">
    <property type="entry name" value="DUF3527"/>
</dbReference>
<dbReference type="AlphaFoldDB" id="A0AAD8IT86"/>
<feature type="transmembrane region" description="Helical" evidence="1">
    <location>
        <begin position="20"/>
        <end position="40"/>
    </location>
</feature>